<dbReference type="Proteomes" id="UP000226437">
    <property type="component" value="Unassembled WGS sequence"/>
</dbReference>
<dbReference type="GO" id="GO:0016853">
    <property type="term" value="F:isomerase activity"/>
    <property type="evidence" value="ECO:0007669"/>
    <property type="project" value="UniProtKB-KW"/>
</dbReference>
<dbReference type="SUPFAM" id="SSF54506">
    <property type="entry name" value="Diaminopimelate epimerase-like"/>
    <property type="match status" value="1"/>
</dbReference>
<feature type="active site" evidence="3">
    <location>
        <position position="47"/>
    </location>
</feature>
<comment type="caution">
    <text evidence="4">The sequence shown here is derived from an EMBL/GenBank/DDBJ whole genome shotgun (WGS) entry which is preliminary data.</text>
</comment>
<organism evidence="4 5">
    <name type="scientific">Neolewinella marina</name>
    <dbReference type="NCBI Taxonomy" id="438751"/>
    <lineage>
        <taxon>Bacteria</taxon>
        <taxon>Pseudomonadati</taxon>
        <taxon>Bacteroidota</taxon>
        <taxon>Saprospiria</taxon>
        <taxon>Saprospirales</taxon>
        <taxon>Lewinellaceae</taxon>
        <taxon>Neolewinella</taxon>
    </lineage>
</organism>
<dbReference type="Pfam" id="PF02567">
    <property type="entry name" value="PhzC-PhzF"/>
    <property type="match status" value="1"/>
</dbReference>
<dbReference type="PANTHER" id="PTHR13774:SF17">
    <property type="entry name" value="PHENAZINE BIOSYNTHESIS-LIKE DOMAIN-CONTAINING PROTEIN"/>
    <property type="match status" value="1"/>
</dbReference>
<dbReference type="Gene3D" id="3.10.310.10">
    <property type="entry name" value="Diaminopimelate Epimerase, Chain A, domain 1"/>
    <property type="match status" value="2"/>
</dbReference>
<reference evidence="4 5" key="1">
    <citation type="submission" date="2017-10" db="EMBL/GenBank/DDBJ databases">
        <title>The draft genome sequence of Lewinella marina KCTC 32374.</title>
        <authorList>
            <person name="Wang K."/>
        </authorList>
    </citation>
    <scope>NUCLEOTIDE SEQUENCE [LARGE SCALE GENOMIC DNA]</scope>
    <source>
        <strain evidence="4 5">MKG-38</strain>
    </source>
</reference>
<accession>A0A2G0CI77</accession>
<keyword evidence="2 4" id="KW-0413">Isomerase</keyword>
<dbReference type="EMBL" id="PDLO01000001">
    <property type="protein sequence ID" value="PHK99682.1"/>
    <property type="molecule type" value="Genomic_DNA"/>
</dbReference>
<keyword evidence="5" id="KW-1185">Reference proteome</keyword>
<proteinExistence type="inferred from homology"/>
<evidence type="ECO:0000256" key="1">
    <source>
        <dbReference type="ARBA" id="ARBA00008270"/>
    </source>
</evidence>
<dbReference type="PIRSF" id="PIRSF016184">
    <property type="entry name" value="PhzC_PhzF"/>
    <property type="match status" value="1"/>
</dbReference>
<evidence type="ECO:0000256" key="3">
    <source>
        <dbReference type="PIRSR" id="PIRSR016184-1"/>
    </source>
</evidence>
<dbReference type="PANTHER" id="PTHR13774">
    <property type="entry name" value="PHENAZINE BIOSYNTHESIS PROTEIN"/>
    <property type="match status" value="1"/>
</dbReference>
<dbReference type="InterPro" id="IPR003719">
    <property type="entry name" value="Phenazine_PhzF-like"/>
</dbReference>
<gene>
    <name evidence="4" type="ORF">CGL56_01130</name>
</gene>
<evidence type="ECO:0000313" key="4">
    <source>
        <dbReference type="EMBL" id="PHK99682.1"/>
    </source>
</evidence>
<name>A0A2G0CI77_9BACT</name>
<sequence>MHNLPLYQVDAFTNRLFGGNPAAVVPVPEFPSKKLMQQIATENNLSETAFVVIRGKGKFDIRWFTPTTEVRLCGHATLAAAHVLYRSGGNDLDKLRFKTREAGTIVVAPAEGEGNYRLDFTVDKPKKTRSSKKLRGALAGLKPVEVYEGKDDLVAVLKNQEQVESLVPNFHVIARLKRRGLIVTAPGKEVDFVSRCFFPAYGIDEDPVTGSAHTLLTPLWAKRLGKKELTARQLSRRGGELRCELRGKKVRLTGQAITFLAGQILLDRL</sequence>
<dbReference type="GO" id="GO:0005737">
    <property type="term" value="C:cytoplasm"/>
    <property type="evidence" value="ECO:0007669"/>
    <property type="project" value="TreeGrafter"/>
</dbReference>
<dbReference type="NCBIfam" id="TIGR00654">
    <property type="entry name" value="PhzF_family"/>
    <property type="match status" value="1"/>
</dbReference>
<dbReference type="AlphaFoldDB" id="A0A2G0CI77"/>
<evidence type="ECO:0000313" key="5">
    <source>
        <dbReference type="Proteomes" id="UP000226437"/>
    </source>
</evidence>
<comment type="similarity">
    <text evidence="1">Belongs to the PhzF family.</text>
</comment>
<protein>
    <submittedName>
        <fullName evidence="4">Isomerase</fullName>
    </submittedName>
</protein>
<evidence type="ECO:0000256" key="2">
    <source>
        <dbReference type="ARBA" id="ARBA00023235"/>
    </source>
</evidence>
<dbReference type="RefSeq" id="WP_099104661.1">
    <property type="nucleotide sequence ID" value="NZ_JAATJF010000001.1"/>
</dbReference>
<dbReference type="OrthoDB" id="9788221at2"/>